<gene>
    <name evidence="3" type="ORF">FSB_LOCUS7053</name>
</gene>
<name>A0A2N9EWY0_FAGSY</name>
<protein>
    <submittedName>
        <fullName evidence="3">Uncharacterized protein</fullName>
    </submittedName>
</protein>
<dbReference type="AlphaFoldDB" id="A0A2N9EWY0"/>
<organism evidence="3">
    <name type="scientific">Fagus sylvatica</name>
    <name type="common">Beechnut</name>
    <dbReference type="NCBI Taxonomy" id="28930"/>
    <lineage>
        <taxon>Eukaryota</taxon>
        <taxon>Viridiplantae</taxon>
        <taxon>Streptophyta</taxon>
        <taxon>Embryophyta</taxon>
        <taxon>Tracheophyta</taxon>
        <taxon>Spermatophyta</taxon>
        <taxon>Magnoliopsida</taxon>
        <taxon>eudicotyledons</taxon>
        <taxon>Gunneridae</taxon>
        <taxon>Pentapetalae</taxon>
        <taxon>rosids</taxon>
        <taxon>fabids</taxon>
        <taxon>Fagales</taxon>
        <taxon>Fagaceae</taxon>
        <taxon>Fagus</taxon>
    </lineage>
</organism>
<sequence length="376" mass="40112">MASSSQLSKTINPFVPPPPATPLSDVPPQELQGQKLPGEHEQDDKKVDEDSSDGGDLEADGLESDIPIHGSASVEATPLLSDVLEGLHSVIVDEIGSAIDQKGSIARRRELVPLEDIVPKEEVVLEQVSRDDDMDLGHGTPATELDRSDVKLPQDICDDMIGPVDGDIRDDMIDPIGGDICDDIMDPVGGDIRDDMIDPIWGVDVVGLKPLGNLAGKPPSVQQSITTSLILAGTTATKPNDSSDELPQDACDDMVDPIRSIDVAKLESLKNLAEKAPSVPQLVIDSLVLTGTTNTLPLGFFYAVPPNMQNLIVRPFDEVRLLEWGGVKARENLEALDCQIEEVKQALAKLEVIRNSVPEASLAIVLAGTSSLNGLA</sequence>
<feature type="compositionally biased region" description="Basic and acidic residues" evidence="2">
    <location>
        <begin position="37"/>
        <end position="49"/>
    </location>
</feature>
<dbReference type="EMBL" id="OIVN01000370">
    <property type="protein sequence ID" value="SPC79171.1"/>
    <property type="molecule type" value="Genomic_DNA"/>
</dbReference>
<accession>A0A2N9EWY0</accession>
<feature type="compositionally biased region" description="Acidic residues" evidence="2">
    <location>
        <begin position="50"/>
        <end position="63"/>
    </location>
</feature>
<evidence type="ECO:0000256" key="1">
    <source>
        <dbReference type="SAM" id="Coils"/>
    </source>
</evidence>
<feature type="compositionally biased region" description="Polar residues" evidence="2">
    <location>
        <begin position="1"/>
        <end position="11"/>
    </location>
</feature>
<evidence type="ECO:0000256" key="2">
    <source>
        <dbReference type="SAM" id="MobiDB-lite"/>
    </source>
</evidence>
<feature type="coiled-coil region" evidence="1">
    <location>
        <begin position="326"/>
        <end position="353"/>
    </location>
</feature>
<reference evidence="3" key="1">
    <citation type="submission" date="2018-02" db="EMBL/GenBank/DDBJ databases">
        <authorList>
            <person name="Cohen D.B."/>
            <person name="Kent A.D."/>
        </authorList>
    </citation>
    <scope>NUCLEOTIDE SEQUENCE</scope>
</reference>
<keyword evidence="1" id="KW-0175">Coiled coil</keyword>
<proteinExistence type="predicted"/>
<evidence type="ECO:0000313" key="3">
    <source>
        <dbReference type="EMBL" id="SPC79171.1"/>
    </source>
</evidence>
<feature type="region of interest" description="Disordered" evidence="2">
    <location>
        <begin position="1"/>
        <end position="67"/>
    </location>
</feature>